<dbReference type="AlphaFoldDB" id="A0A0S2W4E1"/>
<dbReference type="RefSeq" id="WP_033118978.1">
    <property type="nucleotide sequence ID" value="NZ_CAUFHD010000018.1"/>
</dbReference>
<dbReference type="KEGG" id="ibu:IB211_01810"/>
<reference evidence="2" key="2">
    <citation type="submission" date="2015-04" db="EMBL/GenBank/DDBJ databases">
        <title>A butyrogenic pathway from the amino acid lysine in a human gut commensal.</title>
        <authorList>
            <person name="de Vos W.M."/>
            <person name="Bui N.T.P."/>
            <person name="Plugge C.M."/>
            <person name="Ritari J."/>
        </authorList>
    </citation>
    <scope>NUCLEOTIDE SEQUENCE [LARGE SCALE GENOMIC DNA]</scope>
    <source>
        <strain evidence="2">AF211</strain>
    </source>
</reference>
<dbReference type="PROSITE" id="PS51257">
    <property type="entry name" value="PROKAR_LIPOPROTEIN"/>
    <property type="match status" value="1"/>
</dbReference>
<reference evidence="1 2" key="1">
    <citation type="journal article" date="2015" name="Nat. Commun.">
        <title>Production of butyrate from lysine and the Amadori product fructoselysine by a human gut commensal.</title>
        <authorList>
            <person name="Bui T.P."/>
            <person name="Ritari J."/>
            <person name="Boeren S."/>
            <person name="de Waard P."/>
            <person name="Plugge C.M."/>
            <person name="de Vos W.M."/>
        </authorList>
    </citation>
    <scope>NUCLEOTIDE SEQUENCE [LARGE SCALE GENOMIC DNA]</scope>
    <source>
        <strain evidence="1 2">AF211</strain>
    </source>
</reference>
<dbReference type="eggNOG" id="ENOG502ZBUC">
    <property type="taxonomic scope" value="Bacteria"/>
</dbReference>
<dbReference type="Proteomes" id="UP000064844">
    <property type="component" value="Chromosome"/>
</dbReference>
<evidence type="ECO:0000313" key="2">
    <source>
        <dbReference type="Proteomes" id="UP000064844"/>
    </source>
</evidence>
<keyword evidence="2" id="KW-1185">Reference proteome</keyword>
<dbReference type="STRING" id="1297617.IB211_01810"/>
<dbReference type="EMBL" id="CP011307">
    <property type="protein sequence ID" value="ALP94201.1"/>
    <property type="molecule type" value="Genomic_DNA"/>
</dbReference>
<accession>A0A0S2W4E1</accession>
<organism evidence="1 2">
    <name type="scientific">Intestinimonas butyriciproducens</name>
    <dbReference type="NCBI Taxonomy" id="1297617"/>
    <lineage>
        <taxon>Bacteria</taxon>
        <taxon>Bacillati</taxon>
        <taxon>Bacillota</taxon>
        <taxon>Clostridia</taxon>
        <taxon>Eubacteriales</taxon>
        <taxon>Intestinimonas</taxon>
    </lineage>
</organism>
<protein>
    <submittedName>
        <fullName evidence="1">Uncharacterized protein</fullName>
    </submittedName>
</protein>
<proteinExistence type="predicted"/>
<gene>
    <name evidence="1" type="ORF">IB211_01810</name>
</gene>
<sequence length="228" mass="24707">MKKNAPLCVLCLLLGCLAGLALNFSLWDGGGLFSAYIPSGAAVPGAEAPSPESSTDTCDPTDNAPLLEAGDAVLEALKRGDIQVLAALIDTERGVTFTPYSTVDPRSDLTFLPDQFTEAGINGTRYVWGATQGKGDPIELTLPEYLKRYVYNAEYTRAPVIGVDHVFSSGNSLENVAEAYPDARFLEYYFPGVDPSNNGFDWCALKLVFLPRDEGYRLVGIIHSEWTI</sequence>
<name>A0A0S2W4E1_9FIRM</name>
<evidence type="ECO:0000313" key="1">
    <source>
        <dbReference type="EMBL" id="ALP94201.1"/>
    </source>
</evidence>